<sequence>MSRQASSNAVAAREIPFIYEDPSGVACVQVTRHRNYNVGSAIRHLWCVGLRDGSSRAVRDQIKAIKEARFYLDDEIERLQFTLAQGGAV</sequence>
<dbReference type="AlphaFoldDB" id="A0A4P7CWV8"/>
<proteinExistence type="predicted"/>
<name>A0A4P7CWV8_9BURK</name>
<dbReference type="OrthoDB" id="1684418at2"/>
<accession>A0A4P7CWV8</accession>
<organism evidence="1 2">
    <name type="scientific">Paraburkholderia pallida</name>
    <dbReference type="NCBI Taxonomy" id="2547399"/>
    <lineage>
        <taxon>Bacteria</taxon>
        <taxon>Pseudomonadati</taxon>
        <taxon>Pseudomonadota</taxon>
        <taxon>Betaproteobacteria</taxon>
        <taxon>Burkholderiales</taxon>
        <taxon>Burkholderiaceae</taxon>
        <taxon>Paraburkholderia</taxon>
    </lineage>
</organism>
<dbReference type="EMBL" id="CP038148">
    <property type="protein sequence ID" value="QBQ98644.1"/>
    <property type="molecule type" value="Genomic_DNA"/>
</dbReference>
<protein>
    <recommendedName>
        <fullName evidence="3">DUF3310 domain-containing protein</fullName>
    </recommendedName>
</protein>
<reference evidence="1 2" key="1">
    <citation type="submission" date="2019-03" db="EMBL/GenBank/DDBJ databases">
        <title>Paraburkholderia sp. 7MH5, isolated from subtropical forest soil.</title>
        <authorList>
            <person name="Gao Z.-H."/>
            <person name="Qiu L.-H."/>
        </authorList>
    </citation>
    <scope>NUCLEOTIDE SEQUENCE [LARGE SCALE GENOMIC DNA]</scope>
    <source>
        <strain evidence="1 2">7MH5</strain>
    </source>
</reference>
<gene>
    <name evidence="1" type="ORF">E1956_14070</name>
</gene>
<keyword evidence="2" id="KW-1185">Reference proteome</keyword>
<dbReference type="KEGG" id="ppai:E1956_14070"/>
<evidence type="ECO:0000313" key="2">
    <source>
        <dbReference type="Proteomes" id="UP000295727"/>
    </source>
</evidence>
<evidence type="ECO:0008006" key="3">
    <source>
        <dbReference type="Google" id="ProtNLM"/>
    </source>
</evidence>
<evidence type="ECO:0000313" key="1">
    <source>
        <dbReference type="EMBL" id="QBQ98644.1"/>
    </source>
</evidence>
<dbReference type="Proteomes" id="UP000295727">
    <property type="component" value="Chromosome 1"/>
</dbReference>